<evidence type="ECO:0000313" key="10">
    <source>
        <dbReference type="EMBL" id="XCP95995.1"/>
    </source>
</evidence>
<dbReference type="GO" id="GO:0030288">
    <property type="term" value="C:outer membrane-bounded periplasmic space"/>
    <property type="evidence" value="ECO:0007669"/>
    <property type="project" value="TreeGrafter"/>
</dbReference>
<dbReference type="PROSITE" id="PS50983">
    <property type="entry name" value="FE_B12_PBP"/>
    <property type="match status" value="1"/>
</dbReference>
<proteinExistence type="inferred from homology"/>
<keyword evidence="3" id="KW-0813">Transport</keyword>
<keyword evidence="7" id="KW-0804">Transcription</keyword>
<evidence type="ECO:0000259" key="9">
    <source>
        <dbReference type="PROSITE" id="PS50983"/>
    </source>
</evidence>
<feature type="domain" description="HTH araC/xylS-type" evidence="8">
    <location>
        <begin position="202"/>
        <end position="300"/>
    </location>
</feature>
<dbReference type="SUPFAM" id="SSF46689">
    <property type="entry name" value="Homeodomain-like"/>
    <property type="match status" value="2"/>
</dbReference>
<comment type="subcellular location">
    <subcellularLocation>
        <location evidence="1">Cell envelope</location>
    </subcellularLocation>
</comment>
<keyword evidence="6" id="KW-0238">DNA-binding</keyword>
<dbReference type="Pfam" id="PF01497">
    <property type="entry name" value="Peripla_BP_2"/>
    <property type="match status" value="1"/>
</dbReference>
<reference evidence="10" key="1">
    <citation type="submission" date="2024-05" db="EMBL/GenBank/DDBJ databases">
        <title>Draft genome assemblies of 36 bacteria isolated from hibernating arctic ground squirrels.</title>
        <authorList>
            <person name="McKee H."/>
            <person name="Mullen L."/>
            <person name="Drown D.M."/>
            <person name="Duddleston K.N."/>
        </authorList>
    </citation>
    <scope>NUCLEOTIDE SEQUENCE</scope>
    <source>
        <strain evidence="10">AN1007</strain>
    </source>
</reference>
<dbReference type="GO" id="GO:0003700">
    <property type="term" value="F:DNA-binding transcription factor activity"/>
    <property type="evidence" value="ECO:0007669"/>
    <property type="project" value="InterPro"/>
</dbReference>
<dbReference type="InterPro" id="IPR020449">
    <property type="entry name" value="Tscrpt_reg_AraC-type_HTH"/>
</dbReference>
<dbReference type="RefSeq" id="WP_366294181.1">
    <property type="nucleotide sequence ID" value="NZ_CP159992.1"/>
</dbReference>
<dbReference type="PROSITE" id="PS01124">
    <property type="entry name" value="HTH_ARAC_FAMILY_2"/>
    <property type="match status" value="1"/>
</dbReference>
<dbReference type="PRINTS" id="PR00032">
    <property type="entry name" value="HTHARAC"/>
</dbReference>
<evidence type="ECO:0000256" key="4">
    <source>
        <dbReference type="ARBA" id="ARBA00022729"/>
    </source>
</evidence>
<evidence type="ECO:0000256" key="1">
    <source>
        <dbReference type="ARBA" id="ARBA00004196"/>
    </source>
</evidence>
<sequence>MLRNKSDSQKKGPTKILGWSMMGEWSEAIQWWNNNQVKLIDIRYRMLQPGQELAEYMLPARAFVMISKGEADIQFGTNRIISDQSLLLHGEKGILLSIGSVKQPLHFFLILYKPQLNAVSADSSLNVNMLAAAASLPAVYHFALSYPLTIFPIVEKMTEFWTSSEELDRLQVTGLFYQFVYEQFRQWKMARQQLVESMELPEQIEAYIQEHYAHSISMENMAAHFHYSTHYLARVFKRKYGCSPMDYVIQTRIKRAQTLLAETEFQIREVAETVGYKDLYYFSRIFKRTTGETPAQYKMRSHRIQGSNRTNKRSESFIADGNLSRYIGNNDNHYQYDTWSVNDLNFGFKPTLAVSLLFSLSLLLAACGGGAETPTAAGTDTAAKSMRMYTDASGRKVEIPAQPSKPVIITYGGYLLPLGMKPAGANTETLERYPEELAGVPDIGSGNGNVEMISGLEPDVIIVPDYTSKEIVGTYEKIAPTITVAWGGDPDVINTLRTMGDIMDRKDEAEQWIAKFEEKLKSIRSELNINIKPGTTAMSFVIYNKEVLLGGEGGTLGKLIYEDFGFSMPEQYKVYSDGGTVLSLEKLADKPADYFFTQMEDEEMDQMMELFEEPVYQSIPAIKNNRIINVSRNYWNYGPYLADKGLDSLIEQVKNLQQ</sequence>
<evidence type="ECO:0000256" key="7">
    <source>
        <dbReference type="ARBA" id="ARBA00023163"/>
    </source>
</evidence>
<evidence type="ECO:0000256" key="2">
    <source>
        <dbReference type="ARBA" id="ARBA00008814"/>
    </source>
</evidence>
<dbReference type="Pfam" id="PF12833">
    <property type="entry name" value="HTH_18"/>
    <property type="match status" value="1"/>
</dbReference>
<keyword evidence="4" id="KW-0732">Signal</keyword>
<evidence type="ECO:0000259" key="8">
    <source>
        <dbReference type="PROSITE" id="PS01124"/>
    </source>
</evidence>
<dbReference type="Gene3D" id="3.40.50.1980">
    <property type="entry name" value="Nitrogenase molybdenum iron protein domain"/>
    <property type="match status" value="2"/>
</dbReference>
<dbReference type="PANTHER" id="PTHR30532:SF26">
    <property type="entry name" value="IRON(3+)-HYDROXAMATE-BINDING PROTEIN FHUD"/>
    <property type="match status" value="1"/>
</dbReference>
<dbReference type="PANTHER" id="PTHR30532">
    <property type="entry name" value="IRON III DICITRATE-BINDING PERIPLASMIC PROTEIN"/>
    <property type="match status" value="1"/>
</dbReference>
<dbReference type="Gene3D" id="1.10.10.60">
    <property type="entry name" value="Homeodomain-like"/>
    <property type="match status" value="2"/>
</dbReference>
<name>A0AAU8NGC5_9BACL</name>
<keyword evidence="5" id="KW-0805">Transcription regulation</keyword>
<dbReference type="InterPro" id="IPR018062">
    <property type="entry name" value="HTH_AraC-typ_CS"/>
</dbReference>
<feature type="domain" description="Fe/B12 periplasmic-binding" evidence="9">
    <location>
        <begin position="396"/>
        <end position="658"/>
    </location>
</feature>
<dbReference type="GO" id="GO:0043565">
    <property type="term" value="F:sequence-specific DNA binding"/>
    <property type="evidence" value="ECO:0007669"/>
    <property type="project" value="InterPro"/>
</dbReference>
<gene>
    <name evidence="10" type="ORF">ABXS70_04575</name>
</gene>
<dbReference type="AlphaFoldDB" id="A0AAU8NGC5"/>
<dbReference type="GO" id="GO:1901678">
    <property type="term" value="P:iron coordination entity transport"/>
    <property type="evidence" value="ECO:0007669"/>
    <property type="project" value="UniProtKB-ARBA"/>
</dbReference>
<organism evidence="10">
    <name type="scientific">Paenibacillus sp. AN1007</name>
    <dbReference type="NCBI Taxonomy" id="3151385"/>
    <lineage>
        <taxon>Bacteria</taxon>
        <taxon>Bacillati</taxon>
        <taxon>Bacillota</taxon>
        <taxon>Bacilli</taxon>
        <taxon>Bacillales</taxon>
        <taxon>Paenibacillaceae</taxon>
        <taxon>Paenibacillus</taxon>
    </lineage>
</organism>
<dbReference type="PROSITE" id="PS00041">
    <property type="entry name" value="HTH_ARAC_FAMILY_1"/>
    <property type="match status" value="1"/>
</dbReference>
<accession>A0AAU8NGC5</accession>
<evidence type="ECO:0000256" key="3">
    <source>
        <dbReference type="ARBA" id="ARBA00022448"/>
    </source>
</evidence>
<dbReference type="InterPro" id="IPR018060">
    <property type="entry name" value="HTH_AraC"/>
</dbReference>
<dbReference type="InterPro" id="IPR002491">
    <property type="entry name" value="ABC_transptr_periplasmic_BD"/>
</dbReference>
<dbReference type="SUPFAM" id="SSF53807">
    <property type="entry name" value="Helical backbone' metal receptor"/>
    <property type="match status" value="1"/>
</dbReference>
<evidence type="ECO:0000256" key="5">
    <source>
        <dbReference type="ARBA" id="ARBA00023015"/>
    </source>
</evidence>
<comment type="similarity">
    <text evidence="2">Belongs to the bacterial solute-binding protein 8 family.</text>
</comment>
<dbReference type="InterPro" id="IPR051313">
    <property type="entry name" value="Bact_iron-sidero_bind"/>
</dbReference>
<dbReference type="InterPro" id="IPR009057">
    <property type="entry name" value="Homeodomain-like_sf"/>
</dbReference>
<dbReference type="SMART" id="SM00342">
    <property type="entry name" value="HTH_ARAC"/>
    <property type="match status" value="1"/>
</dbReference>
<dbReference type="EMBL" id="CP159992">
    <property type="protein sequence ID" value="XCP95995.1"/>
    <property type="molecule type" value="Genomic_DNA"/>
</dbReference>
<evidence type="ECO:0000256" key="6">
    <source>
        <dbReference type="ARBA" id="ARBA00023125"/>
    </source>
</evidence>
<protein>
    <submittedName>
        <fullName evidence="10">AraC family transcriptional regulator</fullName>
    </submittedName>
</protein>